<evidence type="ECO:0000259" key="2">
    <source>
        <dbReference type="Pfam" id="PF18802"/>
    </source>
</evidence>
<sequence length="295" mass="32515">MVHLSRREHHNAQQPTSHLPVPGPSDIHLLRIIPEHISTRPEIVLADGDTLIQPRLPAMLHGVVQQAHADTDSYDDRDIIAPDCSPPPDPGQHGHKRAAQWLRWQTKVLPALLIPRKSCACVGRALKIAVVHFTSIDNVTLNVCPCHPAAVQLIKAGAFSCAPVSPSLAVDLRVLEFTGSLFVQIAPNNTAFVFALETVLANMGFQLNHKNSLHLCNLHKQRYGWLIEDARLRHLTETHREWTLPPETPPPEDAEECGRAAACAELPPDWSCSSTCHAPPAGRKRNRAGALRMTE</sequence>
<feature type="region of interest" description="Disordered" evidence="1">
    <location>
        <begin position="270"/>
        <end position="295"/>
    </location>
</feature>
<dbReference type="Pfam" id="PF18802">
    <property type="entry name" value="CxC1"/>
    <property type="match status" value="1"/>
</dbReference>
<evidence type="ECO:0000313" key="4">
    <source>
        <dbReference type="Proteomes" id="UP001215280"/>
    </source>
</evidence>
<accession>A0AAD7I2B8</accession>
<evidence type="ECO:0000313" key="3">
    <source>
        <dbReference type="EMBL" id="KAJ7732483.1"/>
    </source>
</evidence>
<comment type="caution">
    <text evidence="3">The sequence shown here is derived from an EMBL/GenBank/DDBJ whole genome shotgun (WGS) entry which is preliminary data.</text>
</comment>
<feature type="region of interest" description="Disordered" evidence="1">
    <location>
        <begin position="1"/>
        <end position="24"/>
    </location>
</feature>
<keyword evidence="4" id="KW-1185">Reference proteome</keyword>
<organism evidence="3 4">
    <name type="scientific">Mycena maculata</name>
    <dbReference type="NCBI Taxonomy" id="230809"/>
    <lineage>
        <taxon>Eukaryota</taxon>
        <taxon>Fungi</taxon>
        <taxon>Dikarya</taxon>
        <taxon>Basidiomycota</taxon>
        <taxon>Agaricomycotina</taxon>
        <taxon>Agaricomycetes</taxon>
        <taxon>Agaricomycetidae</taxon>
        <taxon>Agaricales</taxon>
        <taxon>Marasmiineae</taxon>
        <taxon>Mycenaceae</taxon>
        <taxon>Mycena</taxon>
    </lineage>
</organism>
<name>A0AAD7I2B8_9AGAR</name>
<dbReference type="Proteomes" id="UP001215280">
    <property type="component" value="Unassembled WGS sequence"/>
</dbReference>
<proteinExistence type="predicted"/>
<gene>
    <name evidence="3" type="ORF">DFH07DRAFT_968415</name>
</gene>
<protein>
    <recommendedName>
        <fullName evidence="2">CxC1-like cysteine cluster associated with KDZ transposases domain-containing protein</fullName>
    </recommendedName>
</protein>
<dbReference type="EMBL" id="JARJLG010000175">
    <property type="protein sequence ID" value="KAJ7732483.1"/>
    <property type="molecule type" value="Genomic_DNA"/>
</dbReference>
<evidence type="ECO:0000256" key="1">
    <source>
        <dbReference type="SAM" id="MobiDB-lite"/>
    </source>
</evidence>
<dbReference type="InterPro" id="IPR041320">
    <property type="entry name" value="CxC1"/>
</dbReference>
<dbReference type="AlphaFoldDB" id="A0AAD7I2B8"/>
<reference evidence="3" key="1">
    <citation type="submission" date="2023-03" db="EMBL/GenBank/DDBJ databases">
        <title>Massive genome expansion in bonnet fungi (Mycena s.s.) driven by repeated elements and novel gene families across ecological guilds.</title>
        <authorList>
            <consortium name="Lawrence Berkeley National Laboratory"/>
            <person name="Harder C.B."/>
            <person name="Miyauchi S."/>
            <person name="Viragh M."/>
            <person name="Kuo A."/>
            <person name="Thoen E."/>
            <person name="Andreopoulos B."/>
            <person name="Lu D."/>
            <person name="Skrede I."/>
            <person name="Drula E."/>
            <person name="Henrissat B."/>
            <person name="Morin E."/>
            <person name="Kohler A."/>
            <person name="Barry K."/>
            <person name="LaButti K."/>
            <person name="Morin E."/>
            <person name="Salamov A."/>
            <person name="Lipzen A."/>
            <person name="Mereny Z."/>
            <person name="Hegedus B."/>
            <person name="Baldrian P."/>
            <person name="Stursova M."/>
            <person name="Weitz H."/>
            <person name="Taylor A."/>
            <person name="Grigoriev I.V."/>
            <person name="Nagy L.G."/>
            <person name="Martin F."/>
            <person name="Kauserud H."/>
        </authorList>
    </citation>
    <scope>NUCLEOTIDE SEQUENCE</scope>
    <source>
        <strain evidence="3">CBHHK188m</strain>
    </source>
</reference>
<feature type="domain" description="CxC1-like cysteine cluster associated with KDZ transposases" evidence="2">
    <location>
        <begin position="118"/>
        <end position="198"/>
    </location>
</feature>